<name>A0A8J2YQ52_9PROT</name>
<dbReference type="RefSeq" id="WP_189041677.1">
    <property type="nucleotide sequence ID" value="NZ_BMJQ01000001.1"/>
</dbReference>
<sequence length="279" mass="31294">MSNALRIAHGAFGRVALLDMDASLVRHAHPHCHVLIKAEGSDTQFSVRDQIVPLTTNNAVLINAWEPHAYVHDPRRTRTIILALYIEPIWLAGFRKNWTASGAPGFFERLSGELTPLIRSLADELAFSMTNSSVTGAEQERLLSDLMIAVIEKFSPWREVTVSLRDLARRGSVDWRIRRALEVIRANPGEIGDMSALAREVGLSRAHFFRLFEKSIDVPPRVFLNVVRLEYAVGELVNSEVSLSDLSDRLGFSAPPHFTRFFRDHAGATPSEFRSVARQ</sequence>
<reference evidence="6" key="2">
    <citation type="submission" date="2020-09" db="EMBL/GenBank/DDBJ databases">
        <authorList>
            <person name="Sun Q."/>
            <person name="Zhou Y."/>
        </authorList>
    </citation>
    <scope>NUCLEOTIDE SEQUENCE</scope>
    <source>
        <strain evidence="6">CGMCC 1.15725</strain>
    </source>
</reference>
<gene>
    <name evidence="6" type="ORF">GCM10011611_02910</name>
</gene>
<feature type="domain" description="HTH araC/xylS-type" evidence="5">
    <location>
        <begin position="178"/>
        <end position="276"/>
    </location>
</feature>
<dbReference type="Pfam" id="PF02311">
    <property type="entry name" value="AraC_binding"/>
    <property type="match status" value="1"/>
</dbReference>
<keyword evidence="4" id="KW-0804">Transcription</keyword>
<keyword evidence="7" id="KW-1185">Reference proteome</keyword>
<dbReference type="InterPro" id="IPR018062">
    <property type="entry name" value="HTH_AraC-typ_CS"/>
</dbReference>
<dbReference type="InterPro" id="IPR020449">
    <property type="entry name" value="Tscrpt_reg_AraC-type_HTH"/>
</dbReference>
<dbReference type="Proteomes" id="UP000646365">
    <property type="component" value="Unassembled WGS sequence"/>
</dbReference>
<dbReference type="AlphaFoldDB" id="A0A8J2YQ52"/>
<dbReference type="PROSITE" id="PS01124">
    <property type="entry name" value="HTH_ARAC_FAMILY_2"/>
    <property type="match status" value="1"/>
</dbReference>
<evidence type="ECO:0000259" key="5">
    <source>
        <dbReference type="PROSITE" id="PS01124"/>
    </source>
</evidence>
<dbReference type="SUPFAM" id="SSF51215">
    <property type="entry name" value="Regulatory protein AraC"/>
    <property type="match status" value="1"/>
</dbReference>
<dbReference type="InterPro" id="IPR009057">
    <property type="entry name" value="Homeodomain-like_sf"/>
</dbReference>
<keyword evidence="3" id="KW-0010">Activator</keyword>
<dbReference type="GO" id="GO:0003700">
    <property type="term" value="F:DNA-binding transcription factor activity"/>
    <property type="evidence" value="ECO:0007669"/>
    <property type="project" value="InterPro"/>
</dbReference>
<dbReference type="InterPro" id="IPR018060">
    <property type="entry name" value="HTH_AraC"/>
</dbReference>
<evidence type="ECO:0000313" key="7">
    <source>
        <dbReference type="Proteomes" id="UP000646365"/>
    </source>
</evidence>
<dbReference type="Gene3D" id="1.10.10.60">
    <property type="entry name" value="Homeodomain-like"/>
    <property type="match status" value="1"/>
</dbReference>
<evidence type="ECO:0000256" key="4">
    <source>
        <dbReference type="ARBA" id="ARBA00023163"/>
    </source>
</evidence>
<dbReference type="Pfam" id="PF12833">
    <property type="entry name" value="HTH_18"/>
    <property type="match status" value="1"/>
</dbReference>
<comment type="caution">
    <text evidence="6">The sequence shown here is derived from an EMBL/GenBank/DDBJ whole genome shotgun (WGS) entry which is preliminary data.</text>
</comment>
<accession>A0A8J2YQ52</accession>
<dbReference type="SMART" id="SM00342">
    <property type="entry name" value="HTH_ARAC"/>
    <property type="match status" value="1"/>
</dbReference>
<evidence type="ECO:0000256" key="3">
    <source>
        <dbReference type="ARBA" id="ARBA00023159"/>
    </source>
</evidence>
<protein>
    <submittedName>
        <fullName evidence="6">Transcriptional regulator</fullName>
    </submittedName>
</protein>
<evidence type="ECO:0000256" key="1">
    <source>
        <dbReference type="ARBA" id="ARBA00023015"/>
    </source>
</evidence>
<keyword evidence="1" id="KW-0805">Transcription regulation</keyword>
<dbReference type="PROSITE" id="PS00041">
    <property type="entry name" value="HTH_ARAC_FAMILY_1"/>
    <property type="match status" value="1"/>
</dbReference>
<dbReference type="EMBL" id="BMJQ01000001">
    <property type="protein sequence ID" value="GGF00751.1"/>
    <property type="molecule type" value="Genomic_DNA"/>
</dbReference>
<evidence type="ECO:0000313" key="6">
    <source>
        <dbReference type="EMBL" id="GGF00751.1"/>
    </source>
</evidence>
<dbReference type="InterPro" id="IPR037923">
    <property type="entry name" value="HTH-like"/>
</dbReference>
<dbReference type="InterPro" id="IPR050204">
    <property type="entry name" value="AraC_XylS_family_regulators"/>
</dbReference>
<keyword evidence="2" id="KW-0238">DNA-binding</keyword>
<dbReference type="GO" id="GO:0043565">
    <property type="term" value="F:sequence-specific DNA binding"/>
    <property type="evidence" value="ECO:0007669"/>
    <property type="project" value="InterPro"/>
</dbReference>
<dbReference type="SUPFAM" id="SSF46689">
    <property type="entry name" value="Homeodomain-like"/>
    <property type="match status" value="2"/>
</dbReference>
<dbReference type="PRINTS" id="PR00032">
    <property type="entry name" value="HTHARAC"/>
</dbReference>
<proteinExistence type="predicted"/>
<reference evidence="6" key="1">
    <citation type="journal article" date="2014" name="Int. J. Syst. Evol. Microbiol.">
        <title>Complete genome sequence of Corynebacterium casei LMG S-19264T (=DSM 44701T), isolated from a smear-ripened cheese.</title>
        <authorList>
            <consortium name="US DOE Joint Genome Institute (JGI-PGF)"/>
            <person name="Walter F."/>
            <person name="Albersmeier A."/>
            <person name="Kalinowski J."/>
            <person name="Ruckert C."/>
        </authorList>
    </citation>
    <scope>NUCLEOTIDE SEQUENCE</scope>
    <source>
        <strain evidence="6">CGMCC 1.15725</strain>
    </source>
</reference>
<dbReference type="PANTHER" id="PTHR46796:SF2">
    <property type="entry name" value="TRANSCRIPTIONAL REGULATORY PROTEIN"/>
    <property type="match status" value="1"/>
</dbReference>
<dbReference type="InterPro" id="IPR003313">
    <property type="entry name" value="AraC-bd"/>
</dbReference>
<organism evidence="6 7">
    <name type="scientific">Aliidongia dinghuensis</name>
    <dbReference type="NCBI Taxonomy" id="1867774"/>
    <lineage>
        <taxon>Bacteria</taxon>
        <taxon>Pseudomonadati</taxon>
        <taxon>Pseudomonadota</taxon>
        <taxon>Alphaproteobacteria</taxon>
        <taxon>Rhodospirillales</taxon>
        <taxon>Dongiaceae</taxon>
        <taxon>Aliidongia</taxon>
    </lineage>
</organism>
<dbReference type="PANTHER" id="PTHR46796">
    <property type="entry name" value="HTH-TYPE TRANSCRIPTIONAL ACTIVATOR RHAS-RELATED"/>
    <property type="match status" value="1"/>
</dbReference>
<evidence type="ECO:0000256" key="2">
    <source>
        <dbReference type="ARBA" id="ARBA00023125"/>
    </source>
</evidence>